<dbReference type="Gene3D" id="3.40.630.10">
    <property type="entry name" value="Zn peptidases"/>
    <property type="match status" value="1"/>
</dbReference>
<dbReference type="AlphaFoldDB" id="A0A7I8W911"/>
<evidence type="ECO:0000256" key="1">
    <source>
        <dbReference type="ARBA" id="ARBA00001947"/>
    </source>
</evidence>
<evidence type="ECO:0000256" key="8">
    <source>
        <dbReference type="ARBA" id="ARBA00022833"/>
    </source>
</evidence>
<dbReference type="InterPro" id="IPR057246">
    <property type="entry name" value="CARBOXYPEPT_ZN_1"/>
</dbReference>
<evidence type="ECO:0000256" key="4">
    <source>
        <dbReference type="ARBA" id="ARBA00022670"/>
    </source>
</evidence>
<dbReference type="PANTHER" id="PTHR11705:SF91">
    <property type="entry name" value="FI01817P-RELATED"/>
    <property type="match status" value="1"/>
</dbReference>
<evidence type="ECO:0000256" key="2">
    <source>
        <dbReference type="ARBA" id="ARBA00005988"/>
    </source>
</evidence>
<name>A0A7I8W911_9ANNE</name>
<dbReference type="FunFam" id="3.40.630.10:FF:000084">
    <property type="entry name" value="Carboxypeptidase B2"/>
    <property type="match status" value="1"/>
</dbReference>
<comment type="caution">
    <text evidence="12">The sequence shown here is derived from an EMBL/GenBank/DDBJ whole genome shotgun (WGS) entry which is preliminary data.</text>
</comment>
<dbReference type="PROSITE" id="PS52035">
    <property type="entry name" value="PEPTIDASE_M14"/>
    <property type="match status" value="1"/>
</dbReference>
<dbReference type="PROSITE" id="PS00132">
    <property type="entry name" value="CARBOXYPEPT_ZN_1"/>
    <property type="match status" value="1"/>
</dbReference>
<gene>
    <name evidence="12" type="ORF">DGYR_LOCUS12122</name>
</gene>
<keyword evidence="6" id="KW-0732">Signal</keyword>
<comment type="caution">
    <text evidence="10">Lacks conserved residue(s) required for the propagation of feature annotation.</text>
</comment>
<dbReference type="InterPro" id="IPR000834">
    <property type="entry name" value="Peptidase_M14"/>
</dbReference>
<evidence type="ECO:0000256" key="7">
    <source>
        <dbReference type="ARBA" id="ARBA00022801"/>
    </source>
</evidence>
<dbReference type="OrthoDB" id="3626597at2759"/>
<evidence type="ECO:0000313" key="12">
    <source>
        <dbReference type="EMBL" id="CAD5124604.1"/>
    </source>
</evidence>
<evidence type="ECO:0000256" key="3">
    <source>
        <dbReference type="ARBA" id="ARBA00022645"/>
    </source>
</evidence>
<keyword evidence="7" id="KW-0378">Hydrolase</keyword>
<evidence type="ECO:0000256" key="10">
    <source>
        <dbReference type="PROSITE-ProRule" id="PRU01379"/>
    </source>
</evidence>
<feature type="domain" description="Peptidase M14" evidence="11">
    <location>
        <begin position="78"/>
        <end position="374"/>
    </location>
</feature>
<proteinExistence type="inferred from homology"/>
<keyword evidence="9" id="KW-0482">Metalloprotease</keyword>
<sequence length="379" mass="43104">MQLLKHLQRYSDIDFLVEPTRIIGKEAVMLVDPDQLILIDSKFPISTGKARILNGNVEKDLEDMWKRLDQKKVFNINDYNTLEDINSELDRYAANCKEGVTCEIEEFGNSVEGRPLRMLKITKPGPDRKVLVFDSTIHSREWLAPATLLKVLDLIHKQEENDAIELLNKYDFYFSIILNPDGYVYTWETERFWRKTRSINPNSICNGVDLDRNFDIKWGTVGASTNPCTDEFCGSAKASEPETKAIQDLSLRIGHKVLAWNTMHTAAQTILFAWSVLEDGVCKMADDHDDLSRVADAYADAIENTYGTVWRRGNSCLLTYPTSGTQNDYLRAQAGIKWVYTPGLRGPGFNPGSNAIEPSFREYWNGVKAMIKAIEDTKQ</sequence>
<evidence type="ECO:0000313" key="13">
    <source>
        <dbReference type="Proteomes" id="UP000549394"/>
    </source>
</evidence>
<dbReference type="PRINTS" id="PR00765">
    <property type="entry name" value="CRBOXYPTASEA"/>
</dbReference>
<protein>
    <submittedName>
        <fullName evidence="12">DgyrCDS12874</fullName>
    </submittedName>
</protein>
<dbReference type="GO" id="GO:0004181">
    <property type="term" value="F:metallocarboxypeptidase activity"/>
    <property type="evidence" value="ECO:0007669"/>
    <property type="project" value="InterPro"/>
</dbReference>
<organism evidence="12 13">
    <name type="scientific">Dimorphilus gyrociliatus</name>
    <dbReference type="NCBI Taxonomy" id="2664684"/>
    <lineage>
        <taxon>Eukaryota</taxon>
        <taxon>Metazoa</taxon>
        <taxon>Spiralia</taxon>
        <taxon>Lophotrochozoa</taxon>
        <taxon>Annelida</taxon>
        <taxon>Polychaeta</taxon>
        <taxon>Polychaeta incertae sedis</taxon>
        <taxon>Dinophilidae</taxon>
        <taxon>Dimorphilus</taxon>
    </lineage>
</organism>
<dbReference type="Pfam" id="PF00246">
    <property type="entry name" value="Peptidase_M14"/>
    <property type="match status" value="1"/>
</dbReference>
<evidence type="ECO:0000256" key="9">
    <source>
        <dbReference type="ARBA" id="ARBA00023049"/>
    </source>
</evidence>
<dbReference type="SUPFAM" id="SSF53187">
    <property type="entry name" value="Zn-dependent exopeptidases"/>
    <property type="match status" value="1"/>
</dbReference>
<keyword evidence="4" id="KW-0645">Protease</keyword>
<keyword evidence="5" id="KW-0479">Metal-binding</keyword>
<keyword evidence="3" id="KW-0121">Carboxypeptidase</keyword>
<dbReference type="PANTHER" id="PTHR11705">
    <property type="entry name" value="PROTEASE FAMILY M14 CARBOXYPEPTIDASE A,B"/>
    <property type="match status" value="1"/>
</dbReference>
<dbReference type="SMART" id="SM00631">
    <property type="entry name" value="Zn_pept"/>
    <property type="match status" value="1"/>
</dbReference>
<keyword evidence="13" id="KW-1185">Reference proteome</keyword>
<accession>A0A7I8W911</accession>
<evidence type="ECO:0000256" key="5">
    <source>
        <dbReference type="ARBA" id="ARBA00022723"/>
    </source>
</evidence>
<dbReference type="GO" id="GO:0006508">
    <property type="term" value="P:proteolysis"/>
    <property type="evidence" value="ECO:0007669"/>
    <property type="project" value="UniProtKB-KW"/>
</dbReference>
<dbReference type="GO" id="GO:0008270">
    <property type="term" value="F:zinc ion binding"/>
    <property type="evidence" value="ECO:0007669"/>
    <property type="project" value="InterPro"/>
</dbReference>
<keyword evidence="8" id="KW-0862">Zinc</keyword>
<reference evidence="12 13" key="1">
    <citation type="submission" date="2020-08" db="EMBL/GenBank/DDBJ databases">
        <authorList>
            <person name="Hejnol A."/>
        </authorList>
    </citation>
    <scope>NUCLEOTIDE SEQUENCE [LARGE SCALE GENOMIC DNA]</scope>
</reference>
<dbReference type="GO" id="GO:0005615">
    <property type="term" value="C:extracellular space"/>
    <property type="evidence" value="ECO:0007669"/>
    <property type="project" value="TreeGrafter"/>
</dbReference>
<evidence type="ECO:0000256" key="6">
    <source>
        <dbReference type="ARBA" id="ARBA00022729"/>
    </source>
</evidence>
<dbReference type="Proteomes" id="UP000549394">
    <property type="component" value="Unassembled WGS sequence"/>
</dbReference>
<dbReference type="EMBL" id="CAJFCJ010000022">
    <property type="protein sequence ID" value="CAD5124604.1"/>
    <property type="molecule type" value="Genomic_DNA"/>
</dbReference>
<evidence type="ECO:0000259" key="11">
    <source>
        <dbReference type="PROSITE" id="PS52035"/>
    </source>
</evidence>
<comment type="similarity">
    <text evidence="2 10">Belongs to the peptidase M14 family.</text>
</comment>
<comment type="cofactor">
    <cofactor evidence="1">
        <name>Zn(2+)</name>
        <dbReference type="ChEBI" id="CHEBI:29105"/>
    </cofactor>
</comment>